<feature type="region of interest" description="Disordered" evidence="1">
    <location>
        <begin position="1"/>
        <end position="49"/>
    </location>
</feature>
<accession>A0A7L5EGN8</accession>
<evidence type="ECO:0000313" key="2">
    <source>
        <dbReference type="EMBL" id="QJE30347.1"/>
    </source>
</evidence>
<proteinExistence type="predicted"/>
<dbReference type="RefSeq" id="WP_170106287.1">
    <property type="nucleotide sequence ID" value="NZ_CP051672.1"/>
</dbReference>
<name>A0A7L5EGN8_PARDI</name>
<dbReference type="AlphaFoldDB" id="A0A7L5EGN8"/>
<feature type="compositionally biased region" description="Basic and acidic residues" evidence="1">
    <location>
        <begin position="17"/>
        <end position="33"/>
    </location>
</feature>
<evidence type="ECO:0000256" key="1">
    <source>
        <dbReference type="SAM" id="MobiDB-lite"/>
    </source>
</evidence>
<reference evidence="2 3" key="1">
    <citation type="submission" date="2020-04" db="EMBL/GenBank/DDBJ databases">
        <title>Complete Genomes and Methylome analysis of CBBP consortium that reverse antibiotic-induced susceptibility to vancomycin-resistant Enterococcus faecium infection.</title>
        <authorList>
            <person name="Fomenkov A."/>
            <person name="Zhang Z."/>
            <person name="Pamer E."/>
            <person name="Roberts R.J."/>
        </authorList>
    </citation>
    <scope>NUCLEOTIDE SEQUENCE [LARGE SCALE GENOMIC DNA]</scope>
    <source>
        <strain evidence="3">CBBP</strain>
    </source>
</reference>
<protein>
    <submittedName>
        <fullName evidence="2">Uncharacterized protein</fullName>
    </submittedName>
</protein>
<sequence>MMNGPRRRSRNGIEVGGDPRRTIPKPSETHGDPSRTTPKPYETHGAPRPLLRYRSDSGGEYYLTNKHSFQINSYL</sequence>
<dbReference type="EMBL" id="CP051672">
    <property type="protein sequence ID" value="QJE30347.1"/>
    <property type="molecule type" value="Genomic_DNA"/>
</dbReference>
<dbReference type="Proteomes" id="UP000501982">
    <property type="component" value="Chromosome"/>
</dbReference>
<gene>
    <name evidence="2" type="ORF">HHO38_19580</name>
</gene>
<evidence type="ECO:0000313" key="3">
    <source>
        <dbReference type="Proteomes" id="UP000501982"/>
    </source>
</evidence>
<organism evidence="2 3">
    <name type="scientific">Parabacteroides distasonis</name>
    <dbReference type="NCBI Taxonomy" id="823"/>
    <lineage>
        <taxon>Bacteria</taxon>
        <taxon>Pseudomonadati</taxon>
        <taxon>Bacteroidota</taxon>
        <taxon>Bacteroidia</taxon>
        <taxon>Bacteroidales</taxon>
        <taxon>Tannerellaceae</taxon>
        <taxon>Parabacteroides</taxon>
    </lineage>
</organism>
<feature type="compositionally biased region" description="Basic residues" evidence="1">
    <location>
        <begin position="1"/>
        <end position="10"/>
    </location>
</feature>